<name>A0A4U0QYD7_9RHOB</name>
<dbReference type="AlphaFoldDB" id="A0A4U0QYD7"/>
<keyword evidence="2" id="KW-0812">Transmembrane</keyword>
<sequence>MRALPAGASWKPDLRLIEQRHDECEGGMAEFTLICPGCGAEYALPRDAIPPMGREVECSDCGHVWQARPPAPEGRLDLGSFTRPRASDALRFDEDDSRPAPPLPPASKRLPPDVLDILRDEVEHERRLREAEAQPAPGHPSDEIEWPATTVVLPDPGGPAPNPGGPTVIRHPATRPAPEPRPAPSPAPVAQPKPRTEPQAATEPNPTPRPVPTAPQRDAVSGPQRGGFALGFGLMLAVTGAVVAVYLLAPALAGREDALSRQLLSWRADLDALRLWLAQVVGR</sequence>
<evidence type="ECO:0000259" key="3">
    <source>
        <dbReference type="Pfam" id="PF13717"/>
    </source>
</evidence>
<comment type="caution">
    <text evidence="4">The sequence shown here is derived from an EMBL/GenBank/DDBJ whole genome shotgun (WGS) entry which is preliminary data.</text>
</comment>
<feature type="region of interest" description="Disordered" evidence="1">
    <location>
        <begin position="89"/>
        <end position="114"/>
    </location>
</feature>
<keyword evidence="5" id="KW-1185">Reference proteome</keyword>
<keyword evidence="2" id="KW-1133">Transmembrane helix</keyword>
<dbReference type="NCBIfam" id="TIGR02098">
    <property type="entry name" value="MJ0042_CXXC"/>
    <property type="match status" value="1"/>
</dbReference>
<evidence type="ECO:0000256" key="2">
    <source>
        <dbReference type="SAM" id="Phobius"/>
    </source>
</evidence>
<feature type="region of interest" description="Disordered" evidence="1">
    <location>
        <begin position="126"/>
        <end position="222"/>
    </location>
</feature>
<feature type="transmembrane region" description="Helical" evidence="2">
    <location>
        <begin position="228"/>
        <end position="253"/>
    </location>
</feature>
<feature type="compositionally biased region" description="Pro residues" evidence="1">
    <location>
        <begin position="175"/>
        <end position="191"/>
    </location>
</feature>
<gene>
    <name evidence="4" type="ORF">FA740_03140</name>
</gene>
<dbReference type="InterPro" id="IPR011723">
    <property type="entry name" value="Znf/thioredoxin_put"/>
</dbReference>
<dbReference type="Proteomes" id="UP000306223">
    <property type="component" value="Unassembled WGS sequence"/>
</dbReference>
<keyword evidence="2" id="KW-0472">Membrane</keyword>
<accession>A0A4U0QYD7</accession>
<reference evidence="4 5" key="1">
    <citation type="submission" date="2019-04" db="EMBL/GenBank/DDBJ databases">
        <authorList>
            <person name="Li J."/>
        </authorList>
    </citation>
    <scope>NUCLEOTIDE SEQUENCE [LARGE SCALE GENOMIC DNA]</scope>
    <source>
        <strain evidence="4 5">CCTCC AB2016182</strain>
    </source>
</reference>
<proteinExistence type="predicted"/>
<protein>
    <recommendedName>
        <fullName evidence="3">Zinc finger/thioredoxin putative domain-containing protein</fullName>
    </recommendedName>
</protein>
<feature type="domain" description="Zinc finger/thioredoxin putative" evidence="3">
    <location>
        <begin position="34"/>
        <end position="65"/>
    </location>
</feature>
<evidence type="ECO:0000313" key="4">
    <source>
        <dbReference type="EMBL" id="TJZ86602.1"/>
    </source>
</evidence>
<organism evidence="4 5">
    <name type="scientific">Paracoccus hibiscisoli</name>
    <dbReference type="NCBI Taxonomy" id="2023261"/>
    <lineage>
        <taxon>Bacteria</taxon>
        <taxon>Pseudomonadati</taxon>
        <taxon>Pseudomonadota</taxon>
        <taxon>Alphaproteobacteria</taxon>
        <taxon>Rhodobacterales</taxon>
        <taxon>Paracoccaceae</taxon>
        <taxon>Paracoccus</taxon>
    </lineage>
</organism>
<evidence type="ECO:0000256" key="1">
    <source>
        <dbReference type="SAM" id="MobiDB-lite"/>
    </source>
</evidence>
<dbReference type="Pfam" id="PF13717">
    <property type="entry name" value="Zn_ribbon_4"/>
    <property type="match status" value="1"/>
</dbReference>
<evidence type="ECO:0000313" key="5">
    <source>
        <dbReference type="Proteomes" id="UP000306223"/>
    </source>
</evidence>
<dbReference type="OrthoDB" id="7159357at2"/>
<dbReference type="EMBL" id="SUNH01000005">
    <property type="protein sequence ID" value="TJZ86602.1"/>
    <property type="molecule type" value="Genomic_DNA"/>
</dbReference>